<gene>
    <name evidence="3" type="ORF">CP970_08705</name>
</gene>
<dbReference type="InterPro" id="IPR006311">
    <property type="entry name" value="TAT_signal"/>
</dbReference>
<dbReference type="GO" id="GO:0016137">
    <property type="term" value="P:glycoside metabolic process"/>
    <property type="evidence" value="ECO:0007669"/>
    <property type="project" value="UniProtKB-ARBA"/>
</dbReference>
<feature type="compositionally biased region" description="Basic and acidic residues" evidence="2">
    <location>
        <begin position="241"/>
        <end position="261"/>
    </location>
</feature>
<dbReference type="PANTHER" id="PTHR12993:SF26">
    <property type="entry name" value="1D-MYO-INOSITOL 2-ACETAMIDO-2-DEOXY-ALPHA-D-GLUCOPYRANOSIDE DEACETYLASE"/>
    <property type="match status" value="1"/>
</dbReference>
<evidence type="ECO:0000256" key="2">
    <source>
        <dbReference type="SAM" id="MobiDB-lite"/>
    </source>
</evidence>
<evidence type="ECO:0000313" key="4">
    <source>
        <dbReference type="Proteomes" id="UP000325529"/>
    </source>
</evidence>
<dbReference type="KEGG" id="ska:CP970_08705"/>
<dbReference type="Gene3D" id="2.120.10.70">
    <property type="entry name" value="Fucose-specific lectin"/>
    <property type="match status" value="1"/>
</dbReference>
<evidence type="ECO:0000256" key="1">
    <source>
        <dbReference type="ARBA" id="ARBA00022833"/>
    </source>
</evidence>
<keyword evidence="1" id="KW-0862">Zinc</keyword>
<dbReference type="PANTHER" id="PTHR12993">
    <property type="entry name" value="N-ACETYLGLUCOSAMINYL-PHOSPHATIDYLINOSITOL DE-N-ACETYLASE-RELATED"/>
    <property type="match status" value="1"/>
</dbReference>
<keyword evidence="4" id="KW-1185">Reference proteome</keyword>
<dbReference type="SUPFAM" id="SSF102588">
    <property type="entry name" value="LmbE-like"/>
    <property type="match status" value="1"/>
</dbReference>
<dbReference type="Pfam" id="PF02585">
    <property type="entry name" value="PIG-L"/>
    <property type="match status" value="1"/>
</dbReference>
<reference evidence="3 4" key="1">
    <citation type="submission" date="2017-09" db="EMBL/GenBank/DDBJ databases">
        <authorList>
            <person name="Lee N."/>
            <person name="Cho B.-K."/>
        </authorList>
    </citation>
    <scope>NUCLEOTIDE SEQUENCE [LARGE SCALE GENOMIC DNA]</scope>
    <source>
        <strain evidence="3 4">ATCC 12853</strain>
    </source>
</reference>
<dbReference type="Proteomes" id="UP000325529">
    <property type="component" value="Chromosome"/>
</dbReference>
<dbReference type="SUPFAM" id="SSF89372">
    <property type="entry name" value="Fucose-specific lectin"/>
    <property type="match status" value="1"/>
</dbReference>
<sequence length="702" mass="74500">MSPPYAATRRQVLAGALGVLAGVTVAGCDLGGRPGGPKAPVHAVDPYATGPFAAAGKGLLLQVIAHPDDDLFFMNPQCHQLLSAGVPVVTVVVTAGEAGGRNRVPHQLAPVVTDKPGYSGARQQGMRQAYAEMLGLDRFTPWQRTVLALSHGARAETDELAAGDRRARLVFLNIAMRGAGGVRLPALWDTPGTVMRTVEATDSPDSLAYTYDHRTLVDVLAGLMAAFRPTVVHTMDPDPDYQAHDARHPRGNDQPRFSDHRDHTPTALFTWKALSQWVAECDRRDGHAPRFTTMAFRGYYNQRWPYNLPPAVLARKARYIAAYGGAPGWECHDYAGCGDYSQGGTHALTSRKGWARSTHPRYPGPLPVSATDRAGRTVAYGVLGTQAVRWRETVPGSARFGTPRNLGGGPLAPVLSAVVDAAARHLLFGLRFAALDGQGRADTREIVVLEQREPDGPFGPWRRLGTPDAGAERGRRVGCPVAVATPDHRVHLFARTAAQDLATRVREASGRWGPWHHLGGGQVQDGLTVVLDTTGRIHVYAAGHDAVHHWSQARPGGPVTVRPPVGGRAPAGAPAAVLEPDGHIALIYRTQAAATPYAYGPSADLAGTPLPHFTGYAPVTAQLATEPGGGKAVPVLLGLDDDGQAQLQFGTAAAARPLTAPGPEATVGTPSLLTPRGRPLSVVGMSPDTTPWIWRPQTAPQA</sequence>
<dbReference type="Gene3D" id="3.40.50.10320">
    <property type="entry name" value="LmbE-like"/>
    <property type="match status" value="1"/>
</dbReference>
<organism evidence="3 4">
    <name type="scientific">Streptomyces kanamyceticus</name>
    <dbReference type="NCBI Taxonomy" id="1967"/>
    <lineage>
        <taxon>Bacteria</taxon>
        <taxon>Bacillati</taxon>
        <taxon>Actinomycetota</taxon>
        <taxon>Actinomycetes</taxon>
        <taxon>Kitasatosporales</taxon>
        <taxon>Streptomycetaceae</taxon>
        <taxon>Streptomyces</taxon>
    </lineage>
</organism>
<dbReference type="AlphaFoldDB" id="A0A5J6G8L8"/>
<accession>A0A5J6G8L8</accession>
<dbReference type="InterPro" id="IPR003737">
    <property type="entry name" value="GlcNAc_PI_deacetylase-related"/>
</dbReference>
<dbReference type="RefSeq" id="WP_055545335.1">
    <property type="nucleotide sequence ID" value="NZ_CP023699.1"/>
</dbReference>
<dbReference type="PROSITE" id="PS51318">
    <property type="entry name" value="TAT"/>
    <property type="match status" value="1"/>
</dbReference>
<dbReference type="GO" id="GO:0016811">
    <property type="term" value="F:hydrolase activity, acting on carbon-nitrogen (but not peptide) bonds, in linear amides"/>
    <property type="evidence" value="ECO:0007669"/>
    <property type="project" value="TreeGrafter"/>
</dbReference>
<feature type="region of interest" description="Disordered" evidence="2">
    <location>
        <begin position="237"/>
        <end position="261"/>
    </location>
</feature>
<name>A0A5J6G8L8_STRKN</name>
<evidence type="ECO:0000313" key="3">
    <source>
        <dbReference type="EMBL" id="QEU90952.1"/>
    </source>
</evidence>
<proteinExistence type="predicted"/>
<protein>
    <submittedName>
        <fullName evidence="3">PIG-L family deacetylase</fullName>
    </submittedName>
</protein>
<dbReference type="OrthoDB" id="6064917at2"/>
<dbReference type="InterPro" id="IPR024078">
    <property type="entry name" value="LmbE-like_dom_sf"/>
</dbReference>
<dbReference type="EMBL" id="CP023699">
    <property type="protein sequence ID" value="QEU90952.1"/>
    <property type="molecule type" value="Genomic_DNA"/>
</dbReference>